<organism evidence="5 6">
    <name type="scientific">Priestia endophytica DSM 13796</name>
    <dbReference type="NCBI Taxonomy" id="1121089"/>
    <lineage>
        <taxon>Bacteria</taxon>
        <taxon>Bacillati</taxon>
        <taxon>Bacillota</taxon>
        <taxon>Bacilli</taxon>
        <taxon>Bacillales</taxon>
        <taxon>Bacillaceae</taxon>
        <taxon>Priestia</taxon>
    </lineage>
</organism>
<dbReference type="InterPro" id="IPR050857">
    <property type="entry name" value="D-2-hydroxyacid_DH"/>
</dbReference>
<dbReference type="InterPro" id="IPR006140">
    <property type="entry name" value="D-isomer_DH_NAD-bd"/>
</dbReference>
<dbReference type="PANTHER" id="PTHR42789:SF1">
    <property type="entry name" value="D-ISOMER SPECIFIC 2-HYDROXYACID DEHYDROGENASE FAMILY PROTEIN (AFU_ORTHOLOGUE AFUA_6G10090)"/>
    <property type="match status" value="1"/>
</dbReference>
<dbReference type="GeneID" id="93712025"/>
<evidence type="ECO:0000256" key="3">
    <source>
        <dbReference type="ARBA" id="ARBA00023027"/>
    </source>
</evidence>
<feature type="domain" description="D-isomer specific 2-hydroxyacid dehydrogenase NAD-binding" evidence="4">
    <location>
        <begin position="133"/>
        <end position="308"/>
    </location>
</feature>
<dbReference type="SUPFAM" id="SSF52283">
    <property type="entry name" value="Formate/glycerate dehydrogenase catalytic domain-like"/>
    <property type="match status" value="1"/>
</dbReference>
<dbReference type="EMBL" id="FOXX01000009">
    <property type="protein sequence ID" value="SFQ78349.1"/>
    <property type="molecule type" value="Genomic_DNA"/>
</dbReference>
<keyword evidence="2" id="KW-0560">Oxidoreductase</keyword>
<protein>
    <submittedName>
        <fullName evidence="5">D-3-phosphoglycerate dehydrogenase</fullName>
    </submittedName>
</protein>
<evidence type="ECO:0000259" key="4">
    <source>
        <dbReference type="Pfam" id="PF02826"/>
    </source>
</evidence>
<sequence>MKLLAIGDALIPADVMEEGLSSLSLHGIEVEVREWKHDSVEALQKDNLLVEGKGPEAITVEKELFDGIETFDAIVVQFTPLSKEILQRGRKLKLIGVLRGGTENVAHSEAKALGISVLNTPGRNARAVAEFTLGMILSEVRNIARSHEALKKGKWEKDFPNGEGIPELNEKKIGIVGYGNIGKLLGSYLHALGCELLIYDEYTDDIPYYGKKVSLDELLEQADVVSLHLRLTEETYHFIGKREIEKMKETAVLINTARSGLIDEEALVQSLKEKKIMGAALDVFDHEPLPHDDKLLSLRNVTITPHLAGSTIDAFRQSPKKMAEYIVEWMKQR</sequence>
<dbReference type="InterPro" id="IPR029752">
    <property type="entry name" value="D-isomer_DH_CS1"/>
</dbReference>
<evidence type="ECO:0000313" key="6">
    <source>
        <dbReference type="Proteomes" id="UP000182762"/>
    </source>
</evidence>
<accession>A0A1I6BBT6</accession>
<gene>
    <name evidence="5" type="ORF">SAMN02745910_03422</name>
</gene>
<keyword evidence="6" id="KW-1185">Reference proteome</keyword>
<comment type="similarity">
    <text evidence="1">Belongs to the D-isomer specific 2-hydroxyacid dehydrogenase family.</text>
</comment>
<evidence type="ECO:0000256" key="1">
    <source>
        <dbReference type="ARBA" id="ARBA00005854"/>
    </source>
</evidence>
<dbReference type="CDD" id="cd12171">
    <property type="entry name" value="2-Hacid_dh_10"/>
    <property type="match status" value="1"/>
</dbReference>
<reference evidence="5 6" key="1">
    <citation type="submission" date="2016-10" db="EMBL/GenBank/DDBJ databases">
        <authorList>
            <person name="Varghese N."/>
            <person name="Submissions S."/>
        </authorList>
    </citation>
    <scope>NUCLEOTIDE SEQUENCE [LARGE SCALE GENOMIC DNA]</scope>
    <source>
        <strain evidence="5 6">DSM 13796</strain>
    </source>
</reference>
<dbReference type="SUPFAM" id="SSF51735">
    <property type="entry name" value="NAD(P)-binding Rossmann-fold domains"/>
    <property type="match status" value="1"/>
</dbReference>
<dbReference type="Proteomes" id="UP000182762">
    <property type="component" value="Unassembled WGS sequence"/>
</dbReference>
<dbReference type="RefSeq" id="WP_061805770.1">
    <property type="nucleotide sequence ID" value="NZ_FOXX01000009.1"/>
</dbReference>
<proteinExistence type="inferred from homology"/>
<dbReference type="InterPro" id="IPR036291">
    <property type="entry name" value="NAD(P)-bd_dom_sf"/>
</dbReference>
<keyword evidence="3" id="KW-0520">NAD</keyword>
<dbReference type="PROSITE" id="PS00065">
    <property type="entry name" value="D_2_HYDROXYACID_DH_1"/>
    <property type="match status" value="1"/>
</dbReference>
<comment type="caution">
    <text evidence="5">The sequence shown here is derived from an EMBL/GenBank/DDBJ whole genome shotgun (WGS) entry which is preliminary data.</text>
</comment>
<name>A0A1I6BBT6_9BACI</name>
<dbReference type="PANTHER" id="PTHR42789">
    <property type="entry name" value="D-ISOMER SPECIFIC 2-HYDROXYACID DEHYDROGENASE FAMILY PROTEIN (AFU_ORTHOLOGUE AFUA_6G10090)"/>
    <property type="match status" value="1"/>
</dbReference>
<evidence type="ECO:0000256" key="2">
    <source>
        <dbReference type="ARBA" id="ARBA00023002"/>
    </source>
</evidence>
<evidence type="ECO:0000313" key="5">
    <source>
        <dbReference type="EMBL" id="SFQ78349.1"/>
    </source>
</evidence>
<dbReference type="Pfam" id="PF02826">
    <property type="entry name" value="2-Hacid_dh_C"/>
    <property type="match status" value="1"/>
</dbReference>
<dbReference type="Gene3D" id="3.40.50.720">
    <property type="entry name" value="NAD(P)-binding Rossmann-like Domain"/>
    <property type="match status" value="2"/>
</dbReference>